<proteinExistence type="predicted"/>
<dbReference type="PANTHER" id="PTHR46954">
    <property type="entry name" value="C2H2-TYPE DOMAIN-CONTAINING PROTEIN"/>
    <property type="match status" value="1"/>
</dbReference>
<reference evidence="5" key="1">
    <citation type="submission" date="2021-02" db="EMBL/GenBank/DDBJ databases">
        <authorList>
            <person name="Nowell W R."/>
        </authorList>
    </citation>
    <scope>NUCLEOTIDE SEQUENCE</scope>
</reference>
<feature type="region of interest" description="Disordered" evidence="2">
    <location>
        <begin position="66"/>
        <end position="100"/>
    </location>
</feature>
<dbReference type="OrthoDB" id="2433005at2759"/>
<name>A0A819W2M6_9BILA</name>
<keyword evidence="6" id="KW-1185">Reference proteome</keyword>
<sequence length="992" mass="112220">MTSKSSPFVLYKTFIDAYMQGHSEVAKCLRHYNALAEWNQIKNNEALIKSSIENYLEIGKKSTTIANESKPANDNETSTTSARKRTISSDDETEIHDPLFDPDAVIPVEPTFSKRTIRNPIDENEDETKPWVIRGIEKAKARVQAHLAKIEARRLARKNRVKAPAQEALAQEIKEISDRIANLIQVKNMGLSTEETNHTLKKLIRQKKERSTELSLLQSKQRAGLRYRQRRKKRLETLCSADTEVATELLKLYKPSTIAVVSANSNDNVSPDLLQTIEEIARLGGVSDANHRLLNNKPCTSLDDLRDKIKERGYEIRRSSAFYRLIPAGAFSEDGKKHVTSSAVRLRKIQAIEQLKHEDCHFVSGTLRYIKDLAGTFGNDCVFYLVQDNKASIRIGRPAAKGNAPLIMRLDYQISTANSTPIPPSVRYQFKPAVYASCILDENGTITNAGPTYIAVRSAKHDQTIVNCEEIDFDHVVKLKEFERTARNHVGEIKPIIIMNVDSINPMDFTRFRKTLNLSIKKFKKYNLDAFILVTQAPGQTAFNIVERRLALLSHDLSGLVLPDNFFGTHLNISGLTVDAELEKMNFKKTGDVLAEVWNMNMIDGHQVVTEYIDPPASTNDMVRFIDTKFTLDYIIDEICDEDEEIPLHKRIEHSRPAFYPDPTIDTKPQPVYDIDEYWCATHVFQTQYTIQIIRCTKPECCGPWRSNYIQVFPHRFLPPPVPFNRSSHGVRLEKIESTLANLKPISPYYGTLFQRIQFHGIVMRGTQNQLIPFDAYCPSVQSKLDSRRCTICKQYIPSATRLRDHYKVHQQRYASKYTSCNNNNNNKEEELVDEDDPMDPSDLPLAPINISQNGVFLFVNMVDWLKSDFEDDPVAEPKPQSIAAKANAMIREEKQLVAEATAAIAESAKLIEKSTRAKAAATATATTIQNDATQSVATISVDNALSSNDNFDVSEIKLEQDDVSNALEQLNVADDKIDNSYDDLSDLIDNI</sequence>
<protein>
    <recommendedName>
        <fullName evidence="3">C2H2-type domain-containing protein</fullName>
    </recommendedName>
</protein>
<evidence type="ECO:0000256" key="2">
    <source>
        <dbReference type="SAM" id="MobiDB-lite"/>
    </source>
</evidence>
<dbReference type="Proteomes" id="UP000663873">
    <property type="component" value="Unassembled WGS sequence"/>
</dbReference>
<evidence type="ECO:0000256" key="1">
    <source>
        <dbReference type="SAM" id="Coils"/>
    </source>
</evidence>
<dbReference type="EMBL" id="CAJNXB010003902">
    <property type="protein sequence ID" value="CAF3346274.1"/>
    <property type="molecule type" value="Genomic_DNA"/>
</dbReference>
<feature type="domain" description="C2H2-type" evidence="3">
    <location>
        <begin position="790"/>
        <end position="810"/>
    </location>
</feature>
<comment type="caution">
    <text evidence="5">The sequence shown here is derived from an EMBL/GenBank/DDBJ whole genome shotgun (WGS) entry which is preliminary data.</text>
</comment>
<keyword evidence="1" id="KW-0175">Coiled coil</keyword>
<evidence type="ECO:0000313" key="5">
    <source>
        <dbReference type="EMBL" id="CAF4118237.1"/>
    </source>
</evidence>
<feature type="compositionally biased region" description="Polar residues" evidence="2">
    <location>
        <begin position="66"/>
        <end position="81"/>
    </location>
</feature>
<dbReference type="InterPro" id="IPR013087">
    <property type="entry name" value="Znf_C2H2_type"/>
</dbReference>
<evidence type="ECO:0000313" key="4">
    <source>
        <dbReference type="EMBL" id="CAF3346274.1"/>
    </source>
</evidence>
<accession>A0A819W2M6</accession>
<dbReference type="Proteomes" id="UP000663825">
    <property type="component" value="Unassembled WGS sequence"/>
</dbReference>
<dbReference type="PANTHER" id="PTHR46954:SF1">
    <property type="entry name" value="C2H2-TYPE DOMAIN-CONTAINING PROTEIN"/>
    <property type="match status" value="1"/>
</dbReference>
<evidence type="ECO:0000313" key="6">
    <source>
        <dbReference type="Proteomes" id="UP000663873"/>
    </source>
</evidence>
<dbReference type="EMBL" id="CAJOBP010000082">
    <property type="protein sequence ID" value="CAF4118237.1"/>
    <property type="molecule type" value="Genomic_DNA"/>
</dbReference>
<feature type="coiled-coil region" evidence="1">
    <location>
        <begin position="133"/>
        <end position="186"/>
    </location>
</feature>
<dbReference type="PROSITE" id="PS00028">
    <property type="entry name" value="ZINC_FINGER_C2H2_1"/>
    <property type="match status" value="1"/>
</dbReference>
<dbReference type="AlphaFoldDB" id="A0A819W2M6"/>
<organism evidence="5 6">
    <name type="scientific">Rotaria socialis</name>
    <dbReference type="NCBI Taxonomy" id="392032"/>
    <lineage>
        <taxon>Eukaryota</taxon>
        <taxon>Metazoa</taxon>
        <taxon>Spiralia</taxon>
        <taxon>Gnathifera</taxon>
        <taxon>Rotifera</taxon>
        <taxon>Eurotatoria</taxon>
        <taxon>Bdelloidea</taxon>
        <taxon>Philodinida</taxon>
        <taxon>Philodinidae</taxon>
        <taxon>Rotaria</taxon>
    </lineage>
</organism>
<gene>
    <name evidence="4" type="ORF">TIS948_LOCUS22848</name>
    <name evidence="5" type="ORF">UJA718_LOCUS1381</name>
</gene>
<evidence type="ECO:0000259" key="3">
    <source>
        <dbReference type="PROSITE" id="PS00028"/>
    </source>
</evidence>